<dbReference type="EMBL" id="MU275895">
    <property type="protein sequence ID" value="KAI0047924.1"/>
    <property type="molecule type" value="Genomic_DNA"/>
</dbReference>
<gene>
    <name evidence="1" type="ORF">FA95DRAFT_1491720</name>
</gene>
<feature type="non-terminal residue" evidence="1">
    <location>
        <position position="286"/>
    </location>
</feature>
<reference evidence="1" key="2">
    <citation type="journal article" date="2022" name="New Phytol.">
        <title>Evolutionary transition to the ectomycorrhizal habit in the genomes of a hyperdiverse lineage of mushroom-forming fungi.</title>
        <authorList>
            <person name="Looney B."/>
            <person name="Miyauchi S."/>
            <person name="Morin E."/>
            <person name="Drula E."/>
            <person name="Courty P.E."/>
            <person name="Kohler A."/>
            <person name="Kuo A."/>
            <person name="LaButti K."/>
            <person name="Pangilinan J."/>
            <person name="Lipzen A."/>
            <person name="Riley R."/>
            <person name="Andreopoulos W."/>
            <person name="He G."/>
            <person name="Johnson J."/>
            <person name="Nolan M."/>
            <person name="Tritt A."/>
            <person name="Barry K.W."/>
            <person name="Grigoriev I.V."/>
            <person name="Nagy L.G."/>
            <person name="Hibbett D."/>
            <person name="Henrissat B."/>
            <person name="Matheny P.B."/>
            <person name="Labbe J."/>
            <person name="Martin F.M."/>
        </authorList>
    </citation>
    <scope>NUCLEOTIDE SEQUENCE</scope>
    <source>
        <strain evidence="1">FP105234-sp</strain>
    </source>
</reference>
<dbReference type="Proteomes" id="UP000814033">
    <property type="component" value="Unassembled WGS sequence"/>
</dbReference>
<keyword evidence="2" id="KW-1185">Reference proteome</keyword>
<accession>A0ACB8RV42</accession>
<evidence type="ECO:0000313" key="2">
    <source>
        <dbReference type="Proteomes" id="UP000814033"/>
    </source>
</evidence>
<sequence>MRSRRIGLLALQETHLTDENLASLQQFHGRDVVLLNSADPDRPSASAGVAFVLNKQLIETADATTTTIIPGRALAITLTWYGSEKLTMLNVYAPNSPADQPAFWREIVATWLRLRLPRPDFMGGDCNHVEDPLDRAPMRPDNEDATEALRDLRYELRLLDAWRHDNPSERMFTFRYRNPQGAWCHSRLDRIYSATGHEENLFEWEKERPAVYTDHDLITVRFAPRSAPQTGKGRWTWPLPLLTDDHMTDAIVEKGLRLQDSMSHPEANSQLLWKDFKEDIAECARI</sequence>
<evidence type="ECO:0000313" key="1">
    <source>
        <dbReference type="EMBL" id="KAI0047924.1"/>
    </source>
</evidence>
<proteinExistence type="predicted"/>
<organism evidence="1 2">
    <name type="scientific">Auriscalpium vulgare</name>
    <dbReference type="NCBI Taxonomy" id="40419"/>
    <lineage>
        <taxon>Eukaryota</taxon>
        <taxon>Fungi</taxon>
        <taxon>Dikarya</taxon>
        <taxon>Basidiomycota</taxon>
        <taxon>Agaricomycotina</taxon>
        <taxon>Agaricomycetes</taxon>
        <taxon>Russulales</taxon>
        <taxon>Auriscalpiaceae</taxon>
        <taxon>Auriscalpium</taxon>
    </lineage>
</organism>
<reference evidence="1" key="1">
    <citation type="submission" date="2021-02" db="EMBL/GenBank/DDBJ databases">
        <authorList>
            <consortium name="DOE Joint Genome Institute"/>
            <person name="Ahrendt S."/>
            <person name="Looney B.P."/>
            <person name="Miyauchi S."/>
            <person name="Morin E."/>
            <person name="Drula E."/>
            <person name="Courty P.E."/>
            <person name="Chicoki N."/>
            <person name="Fauchery L."/>
            <person name="Kohler A."/>
            <person name="Kuo A."/>
            <person name="Labutti K."/>
            <person name="Pangilinan J."/>
            <person name="Lipzen A."/>
            <person name="Riley R."/>
            <person name="Andreopoulos W."/>
            <person name="He G."/>
            <person name="Johnson J."/>
            <person name="Barry K.W."/>
            <person name="Grigoriev I.V."/>
            <person name="Nagy L."/>
            <person name="Hibbett D."/>
            <person name="Henrissat B."/>
            <person name="Matheny P.B."/>
            <person name="Labbe J."/>
            <person name="Martin F."/>
        </authorList>
    </citation>
    <scope>NUCLEOTIDE SEQUENCE</scope>
    <source>
        <strain evidence="1">FP105234-sp</strain>
    </source>
</reference>
<comment type="caution">
    <text evidence="1">The sequence shown here is derived from an EMBL/GenBank/DDBJ whole genome shotgun (WGS) entry which is preliminary data.</text>
</comment>
<protein>
    <submittedName>
        <fullName evidence="1">DNase I-like protein</fullName>
    </submittedName>
</protein>
<name>A0ACB8RV42_9AGAM</name>